<sequence>MIYLTNDALDQAVYFELRGKEYRKQGSAAEQLYFGLLGNGIHEVAVTLKSLRGCVEVVFGRSDLFNFVEEDVLRRMLGEVVTAETVH</sequence>
<organism evidence="1 2">
    <name type="scientific">Geomonas silvestris</name>
    <dbReference type="NCBI Taxonomy" id="2740184"/>
    <lineage>
        <taxon>Bacteria</taxon>
        <taxon>Pseudomonadati</taxon>
        <taxon>Thermodesulfobacteriota</taxon>
        <taxon>Desulfuromonadia</taxon>
        <taxon>Geobacterales</taxon>
        <taxon>Geobacteraceae</taxon>
        <taxon>Geomonas</taxon>
    </lineage>
</organism>
<evidence type="ECO:0000313" key="1">
    <source>
        <dbReference type="EMBL" id="GFO61852.1"/>
    </source>
</evidence>
<dbReference type="EMBL" id="BLXX01000021">
    <property type="protein sequence ID" value="GFO61852.1"/>
    <property type="molecule type" value="Genomic_DNA"/>
</dbReference>
<accession>A0A6V8MPK9</accession>
<comment type="caution">
    <text evidence="1">The sequence shown here is derived from an EMBL/GenBank/DDBJ whole genome shotgun (WGS) entry which is preliminary data.</text>
</comment>
<gene>
    <name evidence="1" type="ORF">GMST_41770</name>
</gene>
<dbReference type="AlphaFoldDB" id="A0A6V8MPK9"/>
<proteinExistence type="predicted"/>
<dbReference type="Proteomes" id="UP000556026">
    <property type="component" value="Unassembled WGS sequence"/>
</dbReference>
<protein>
    <submittedName>
        <fullName evidence="1">Uncharacterized protein</fullName>
    </submittedName>
</protein>
<dbReference type="RefSeq" id="WP_183356638.1">
    <property type="nucleotide sequence ID" value="NZ_BLXX01000021.1"/>
</dbReference>
<name>A0A6V8MPK9_9BACT</name>
<reference evidence="2" key="1">
    <citation type="submission" date="2020-06" db="EMBL/GenBank/DDBJ databases">
        <title>Draft genomic sequence of Geomonas sp. Red330.</title>
        <authorList>
            <person name="Itoh H."/>
            <person name="Zhenxing X."/>
            <person name="Ushijima N."/>
            <person name="Masuda Y."/>
            <person name="Shiratori Y."/>
            <person name="Senoo K."/>
        </authorList>
    </citation>
    <scope>NUCLEOTIDE SEQUENCE [LARGE SCALE GENOMIC DNA]</scope>
    <source>
        <strain evidence="2">Red330</strain>
    </source>
</reference>
<keyword evidence="2" id="KW-1185">Reference proteome</keyword>
<evidence type="ECO:0000313" key="2">
    <source>
        <dbReference type="Proteomes" id="UP000556026"/>
    </source>
</evidence>